<evidence type="ECO:0000313" key="1">
    <source>
        <dbReference type="EMBL" id="RZS62850.1"/>
    </source>
</evidence>
<reference evidence="1 2" key="1">
    <citation type="submission" date="2019-02" db="EMBL/GenBank/DDBJ databases">
        <title>Sequencing the genomes of 1000 actinobacteria strains.</title>
        <authorList>
            <person name="Klenk H.-P."/>
        </authorList>
    </citation>
    <scope>NUCLEOTIDE SEQUENCE [LARGE SCALE GENOMIC DNA]</scope>
    <source>
        <strain evidence="1 2">DSM 16932</strain>
    </source>
</reference>
<dbReference type="Proteomes" id="UP000293852">
    <property type="component" value="Unassembled WGS sequence"/>
</dbReference>
<proteinExistence type="predicted"/>
<organism evidence="1 2">
    <name type="scientific">Xylanimonas ulmi</name>
    <dbReference type="NCBI Taxonomy" id="228973"/>
    <lineage>
        <taxon>Bacteria</taxon>
        <taxon>Bacillati</taxon>
        <taxon>Actinomycetota</taxon>
        <taxon>Actinomycetes</taxon>
        <taxon>Micrococcales</taxon>
        <taxon>Promicromonosporaceae</taxon>
        <taxon>Xylanimonas</taxon>
    </lineage>
</organism>
<name>A0A4V2EYF9_9MICO</name>
<comment type="caution">
    <text evidence="1">The sequence shown here is derived from an EMBL/GenBank/DDBJ whole genome shotgun (WGS) entry which is preliminary data.</text>
</comment>
<accession>A0A4V2EYF9</accession>
<keyword evidence="2" id="KW-1185">Reference proteome</keyword>
<protein>
    <submittedName>
        <fullName evidence="1">Uncharacterized protein</fullName>
    </submittedName>
</protein>
<dbReference type="EMBL" id="SGWX01000001">
    <property type="protein sequence ID" value="RZS62850.1"/>
    <property type="molecule type" value="Genomic_DNA"/>
</dbReference>
<dbReference type="AlphaFoldDB" id="A0A4V2EYF9"/>
<gene>
    <name evidence="1" type="ORF">EV386_3204</name>
</gene>
<sequence>MLAIPGATLGKVAADVGLSKSMVAYIQRTQQQTITTAEQARAFLAQHPDA</sequence>
<evidence type="ECO:0000313" key="2">
    <source>
        <dbReference type="Proteomes" id="UP000293852"/>
    </source>
</evidence>